<name>A0A1F5NAA8_9BACT</name>
<sequence length="225" mass="26450">MDKGLYPNLKKFQAGTRSEDGDFWRLENIREGLRYFFDQNQRYPSAREIDHFEYLPASRTIQRRFGGLEKLRTELGLPIPHYGKGESRSKSAVYTNKRGREWENRLYEMLREKFGEPFVHLERPFAGSKKRVDFYVFSPSGNFGADVFYPNDLYTMGSNLNLKIRLYRDFHEENYLVVANPNLAQQDIDAVVRNKIKLIPNKCSVVTVETFISRISPKTRYKAQV</sequence>
<dbReference type="AlphaFoldDB" id="A0A1F5NAA8"/>
<dbReference type="Proteomes" id="UP000176547">
    <property type="component" value="Unassembled WGS sequence"/>
</dbReference>
<evidence type="ECO:0000313" key="2">
    <source>
        <dbReference type="Proteomes" id="UP000176547"/>
    </source>
</evidence>
<gene>
    <name evidence="1" type="ORF">A3K06_02295</name>
</gene>
<protein>
    <submittedName>
        <fullName evidence="1">Uncharacterized protein</fullName>
    </submittedName>
</protein>
<organism evidence="1 2">
    <name type="scientific">Candidatus Doudnabacteria bacterium RIFCSPHIGHO2_01_52_17</name>
    <dbReference type="NCBI Taxonomy" id="1817820"/>
    <lineage>
        <taxon>Bacteria</taxon>
        <taxon>Candidatus Doudnaibacteriota</taxon>
    </lineage>
</organism>
<comment type="caution">
    <text evidence="1">The sequence shown here is derived from an EMBL/GenBank/DDBJ whole genome shotgun (WGS) entry which is preliminary data.</text>
</comment>
<reference evidence="1 2" key="1">
    <citation type="journal article" date="2016" name="Nat. Commun.">
        <title>Thousands of microbial genomes shed light on interconnected biogeochemical processes in an aquifer system.</title>
        <authorList>
            <person name="Anantharaman K."/>
            <person name="Brown C.T."/>
            <person name="Hug L.A."/>
            <person name="Sharon I."/>
            <person name="Castelle C.J."/>
            <person name="Probst A.J."/>
            <person name="Thomas B.C."/>
            <person name="Singh A."/>
            <person name="Wilkins M.J."/>
            <person name="Karaoz U."/>
            <person name="Brodie E.L."/>
            <person name="Williams K.H."/>
            <person name="Hubbard S.S."/>
            <person name="Banfield J.F."/>
        </authorList>
    </citation>
    <scope>NUCLEOTIDE SEQUENCE [LARGE SCALE GENOMIC DNA]</scope>
</reference>
<evidence type="ECO:0000313" key="1">
    <source>
        <dbReference type="EMBL" id="OGE74575.1"/>
    </source>
</evidence>
<proteinExistence type="predicted"/>
<dbReference type="EMBL" id="MFEG01000056">
    <property type="protein sequence ID" value="OGE74575.1"/>
    <property type="molecule type" value="Genomic_DNA"/>
</dbReference>
<accession>A0A1F5NAA8</accession>